<evidence type="ECO:0000256" key="1">
    <source>
        <dbReference type="ARBA" id="ARBA00000382"/>
    </source>
</evidence>
<keyword evidence="18" id="KW-0624">Polysaccharide degradation</keyword>
<keyword evidence="13" id="KW-0472">Membrane</keyword>
<evidence type="ECO:0000256" key="21">
    <source>
        <dbReference type="ARBA" id="ARBA00032906"/>
    </source>
</evidence>
<comment type="caution">
    <text evidence="25">The sequence shown here is derived from an EMBL/GenBank/DDBJ whole genome shotgun (WGS) entry which is preliminary data.</text>
</comment>
<dbReference type="Pfam" id="PF00332">
    <property type="entry name" value="Glyco_hydro_17"/>
    <property type="match status" value="1"/>
</dbReference>
<evidence type="ECO:0000256" key="20">
    <source>
        <dbReference type="ARBA" id="ARBA00032134"/>
    </source>
</evidence>
<evidence type="ECO:0000256" key="23">
    <source>
        <dbReference type="SAM" id="MobiDB-lite"/>
    </source>
</evidence>
<evidence type="ECO:0000256" key="11">
    <source>
        <dbReference type="ARBA" id="ARBA00022729"/>
    </source>
</evidence>
<feature type="compositionally biased region" description="Low complexity" evidence="23">
    <location>
        <begin position="387"/>
        <end position="399"/>
    </location>
</feature>
<feature type="signal peptide" evidence="24">
    <location>
        <begin position="1"/>
        <end position="18"/>
    </location>
</feature>
<keyword evidence="7" id="KW-1003">Cell membrane</keyword>
<gene>
    <name evidence="25" type="ORF">H2201_003529</name>
</gene>
<dbReference type="InterPro" id="IPR017853">
    <property type="entry name" value="GH"/>
</dbReference>
<dbReference type="EC" id="3.2.1.39" evidence="5"/>
<dbReference type="InterPro" id="IPR050732">
    <property type="entry name" value="Beta-glucan_modifiers"/>
</dbReference>
<evidence type="ECO:0000256" key="8">
    <source>
        <dbReference type="ARBA" id="ARBA00022512"/>
    </source>
</evidence>
<evidence type="ECO:0000256" key="17">
    <source>
        <dbReference type="ARBA" id="ARBA00023316"/>
    </source>
</evidence>
<evidence type="ECO:0000256" key="6">
    <source>
        <dbReference type="ARBA" id="ARBA00019762"/>
    </source>
</evidence>
<comment type="subcellular location">
    <subcellularLocation>
        <location evidence="3">Cell membrane</location>
        <topology evidence="3">Lipid-anchor</topology>
        <topology evidence="3">GPI-anchor</topology>
    </subcellularLocation>
    <subcellularLocation>
        <location evidence="2">Secreted</location>
        <location evidence="2">Cell wall</location>
    </subcellularLocation>
</comment>
<keyword evidence="10" id="KW-0336">GPI-anchor</keyword>
<reference evidence="25" key="1">
    <citation type="submission" date="2022-10" db="EMBL/GenBank/DDBJ databases">
        <title>Culturing micro-colonial fungi from biological soil crusts in the Mojave desert and describing Neophaeococcomyces mojavensis, and introducing the new genera and species Taxawa tesnikishii.</title>
        <authorList>
            <person name="Kurbessoian T."/>
            <person name="Stajich J.E."/>
        </authorList>
    </citation>
    <scope>NUCLEOTIDE SEQUENCE</scope>
    <source>
        <strain evidence="25">TK_1</strain>
    </source>
</reference>
<feature type="compositionally biased region" description="Low complexity" evidence="23">
    <location>
        <begin position="317"/>
        <end position="334"/>
    </location>
</feature>
<accession>A0ABQ9NXB1</accession>
<evidence type="ECO:0000256" key="2">
    <source>
        <dbReference type="ARBA" id="ARBA00004191"/>
    </source>
</evidence>
<feature type="compositionally biased region" description="Gly residues" evidence="23">
    <location>
        <begin position="335"/>
        <end position="347"/>
    </location>
</feature>
<name>A0ABQ9NXB1_9PEZI</name>
<keyword evidence="26" id="KW-1185">Reference proteome</keyword>
<feature type="region of interest" description="Disordered" evidence="23">
    <location>
        <begin position="317"/>
        <end position="404"/>
    </location>
</feature>
<dbReference type="PANTHER" id="PTHR16631:SF13">
    <property type="entry name" value="GLUCAN ENDO-1,3-BETA-GLUCOSIDASE EGLC-RELATED"/>
    <property type="match status" value="1"/>
</dbReference>
<evidence type="ECO:0000256" key="3">
    <source>
        <dbReference type="ARBA" id="ARBA00004609"/>
    </source>
</evidence>
<dbReference type="Gene3D" id="3.20.20.80">
    <property type="entry name" value="Glycosidases"/>
    <property type="match status" value="1"/>
</dbReference>
<comment type="catalytic activity">
    <reaction evidence="1">
        <text>Hydrolysis of (1-&gt;3)-beta-D-glucosidic linkages in (1-&gt;3)-beta-D-glucans.</text>
        <dbReference type="EC" id="3.2.1.39"/>
    </reaction>
</comment>
<evidence type="ECO:0000256" key="14">
    <source>
        <dbReference type="ARBA" id="ARBA00023180"/>
    </source>
</evidence>
<evidence type="ECO:0000256" key="10">
    <source>
        <dbReference type="ARBA" id="ARBA00022622"/>
    </source>
</evidence>
<keyword evidence="15" id="KW-0119">Carbohydrate metabolism</keyword>
<feature type="chain" id="PRO_5046340579" description="Probable glucan endo-1,3-beta-glucosidase eglC" evidence="24">
    <location>
        <begin position="19"/>
        <end position="432"/>
    </location>
</feature>
<evidence type="ECO:0000256" key="15">
    <source>
        <dbReference type="ARBA" id="ARBA00023277"/>
    </source>
</evidence>
<protein>
    <recommendedName>
        <fullName evidence="6">Probable glucan endo-1,3-beta-glucosidase eglC</fullName>
        <ecNumber evidence="5">3.2.1.39</ecNumber>
    </recommendedName>
    <alternativeName>
        <fullName evidence="20">Endo-1,3-beta-glucanase eglC</fullName>
    </alternativeName>
    <alternativeName>
        <fullName evidence="21">Laminarinase eglC</fullName>
    </alternativeName>
</protein>
<comment type="similarity">
    <text evidence="4 22">Belongs to the glycosyl hydrolase 17 family.</text>
</comment>
<keyword evidence="17" id="KW-0961">Cell wall biogenesis/degradation</keyword>
<proteinExistence type="inferred from homology"/>
<evidence type="ECO:0000256" key="12">
    <source>
        <dbReference type="ARBA" id="ARBA00022801"/>
    </source>
</evidence>
<evidence type="ECO:0000313" key="26">
    <source>
        <dbReference type="Proteomes" id="UP001172684"/>
    </source>
</evidence>
<dbReference type="PANTHER" id="PTHR16631">
    <property type="entry name" value="GLUCAN 1,3-BETA-GLUCOSIDASE"/>
    <property type="match status" value="1"/>
</dbReference>
<evidence type="ECO:0000256" key="5">
    <source>
        <dbReference type="ARBA" id="ARBA00012780"/>
    </source>
</evidence>
<dbReference type="InterPro" id="IPR000490">
    <property type="entry name" value="Glyco_hydro_17"/>
</dbReference>
<evidence type="ECO:0000256" key="7">
    <source>
        <dbReference type="ARBA" id="ARBA00022475"/>
    </source>
</evidence>
<evidence type="ECO:0000313" key="25">
    <source>
        <dbReference type="EMBL" id="KAJ9666341.1"/>
    </source>
</evidence>
<keyword evidence="12" id="KW-0378">Hydrolase</keyword>
<keyword evidence="11 24" id="KW-0732">Signal</keyword>
<evidence type="ECO:0000256" key="18">
    <source>
        <dbReference type="ARBA" id="ARBA00023326"/>
    </source>
</evidence>
<keyword evidence="14" id="KW-0325">Glycoprotein</keyword>
<evidence type="ECO:0000256" key="22">
    <source>
        <dbReference type="RuleBase" id="RU004335"/>
    </source>
</evidence>
<comment type="function">
    <text evidence="19">Glucanases play a role in cell expansion during growth, in cell-cell fusion during mating, and in spore release during sporulation. This enzyme may be involved in beta-glucan degradation and also function biosynthetically as a transglycosylase.</text>
</comment>
<evidence type="ECO:0000256" key="19">
    <source>
        <dbReference type="ARBA" id="ARBA00025152"/>
    </source>
</evidence>
<keyword evidence="9" id="KW-0964">Secreted</keyword>
<evidence type="ECO:0000256" key="24">
    <source>
        <dbReference type="SAM" id="SignalP"/>
    </source>
</evidence>
<sequence>MVATHLLALAASLTAASAQAIQGFNTGNTFVNGAAKVQSDFEAEMTAAQNLAGTDGSFTNFRLYTMVQAGTTNTPISAIPAAIDTDTGLLLGLWASAGQAVFDNELAALRSAIQQYGSDFTSRVIGISVGSEDLYRISPTGIANEAGIGAGPDVIANYIRQVREVIAGTPLSGAGVGHVDTWTAWVNGSNSAVVQAADWVGMNAFPYFQAEVGDNSIEQGGPLFFDAYDATVGAVGGKPVWITETGWPYQGPTVGVADASVDNAQSYWNQVACKVLGNINTFWYTLRDANAANKASFGILGNDLDASSPQWDLSCAAENTTSTSTSASSTATATGGAGGRGGNGNGNGASTTEDSGLTATPVPIPTNVNGSMTLFPTGGATGGATGGSSSNPTGSTGPTPTSPPIFEGAATISKVDGAMLLGAIAGLALFAF</sequence>
<keyword evidence="8" id="KW-0134">Cell wall</keyword>
<evidence type="ECO:0000256" key="16">
    <source>
        <dbReference type="ARBA" id="ARBA00023288"/>
    </source>
</evidence>
<keyword evidence="16" id="KW-0449">Lipoprotein</keyword>
<evidence type="ECO:0000256" key="4">
    <source>
        <dbReference type="ARBA" id="ARBA00008773"/>
    </source>
</evidence>
<dbReference type="SUPFAM" id="SSF51445">
    <property type="entry name" value="(Trans)glycosidases"/>
    <property type="match status" value="1"/>
</dbReference>
<evidence type="ECO:0000256" key="13">
    <source>
        <dbReference type="ARBA" id="ARBA00023136"/>
    </source>
</evidence>
<dbReference type="EMBL" id="JAPDRL010000020">
    <property type="protein sequence ID" value="KAJ9666341.1"/>
    <property type="molecule type" value="Genomic_DNA"/>
</dbReference>
<organism evidence="25 26">
    <name type="scientific">Coniosporium apollinis</name>
    <dbReference type="NCBI Taxonomy" id="61459"/>
    <lineage>
        <taxon>Eukaryota</taxon>
        <taxon>Fungi</taxon>
        <taxon>Dikarya</taxon>
        <taxon>Ascomycota</taxon>
        <taxon>Pezizomycotina</taxon>
        <taxon>Dothideomycetes</taxon>
        <taxon>Dothideomycetes incertae sedis</taxon>
        <taxon>Coniosporium</taxon>
    </lineage>
</organism>
<dbReference type="Proteomes" id="UP001172684">
    <property type="component" value="Unassembled WGS sequence"/>
</dbReference>
<evidence type="ECO:0000256" key="9">
    <source>
        <dbReference type="ARBA" id="ARBA00022525"/>
    </source>
</evidence>